<dbReference type="PANTHER" id="PTHR24305">
    <property type="entry name" value="CYTOCHROME P450"/>
    <property type="match status" value="1"/>
</dbReference>
<keyword evidence="6" id="KW-1185">Reference proteome</keyword>
<evidence type="ECO:0000256" key="4">
    <source>
        <dbReference type="RuleBase" id="RU000461"/>
    </source>
</evidence>
<dbReference type="PRINTS" id="PR00385">
    <property type="entry name" value="P450"/>
</dbReference>
<comment type="similarity">
    <text evidence="2 4">Belongs to the cytochrome P450 family.</text>
</comment>
<dbReference type="InterPro" id="IPR050121">
    <property type="entry name" value="Cytochrome_P450_monoxygenase"/>
</dbReference>
<reference evidence="5 6" key="1">
    <citation type="journal article" date="2013" name="Genome Biol.">
        <title>Genome of Acanthamoeba castellanii highlights extensive lateral gene transfer and early evolution of tyrosine kinase signaling.</title>
        <authorList>
            <person name="Clarke M."/>
            <person name="Lohan A.J."/>
            <person name="Liu B."/>
            <person name="Lagkouvardos I."/>
            <person name="Roy S."/>
            <person name="Zafar N."/>
            <person name="Bertelli C."/>
            <person name="Schilde C."/>
            <person name="Kianianmomeni A."/>
            <person name="Burglin T.R."/>
            <person name="Frech C."/>
            <person name="Turcotte B."/>
            <person name="Kopec K.O."/>
            <person name="Synnott J.M."/>
            <person name="Choo C."/>
            <person name="Paponov I."/>
            <person name="Finkler A."/>
            <person name="Soon Heng Tan C."/>
            <person name="Hutchins A.P."/>
            <person name="Weinmeier T."/>
            <person name="Rattei T."/>
            <person name="Chu J.S."/>
            <person name="Gimenez G."/>
            <person name="Irimia M."/>
            <person name="Rigden D.J."/>
            <person name="Fitzpatrick D.A."/>
            <person name="Lorenzo-Morales J."/>
            <person name="Bateman A."/>
            <person name="Chiu C.H."/>
            <person name="Tang P."/>
            <person name="Hegemann P."/>
            <person name="Fromm H."/>
            <person name="Raoult D."/>
            <person name="Greub G."/>
            <person name="Miranda-Saavedra D."/>
            <person name="Chen N."/>
            <person name="Nash P."/>
            <person name="Ginger M.L."/>
            <person name="Horn M."/>
            <person name="Schaap P."/>
            <person name="Caler L."/>
            <person name="Loftus B."/>
        </authorList>
    </citation>
    <scope>NUCLEOTIDE SEQUENCE [LARGE SCALE GENOMIC DNA]</scope>
    <source>
        <strain evidence="5 6">Neff</strain>
    </source>
</reference>
<dbReference type="PROSITE" id="PS00086">
    <property type="entry name" value="CYTOCHROME_P450"/>
    <property type="match status" value="1"/>
</dbReference>
<dbReference type="Pfam" id="PF00067">
    <property type="entry name" value="p450"/>
    <property type="match status" value="1"/>
</dbReference>
<accession>L8H0Q4</accession>
<evidence type="ECO:0000313" key="5">
    <source>
        <dbReference type="EMBL" id="ELR19064.1"/>
    </source>
</evidence>
<dbReference type="GO" id="GO:0020037">
    <property type="term" value="F:heme binding"/>
    <property type="evidence" value="ECO:0007669"/>
    <property type="project" value="InterPro"/>
</dbReference>
<dbReference type="Proteomes" id="UP000011083">
    <property type="component" value="Unassembled WGS sequence"/>
</dbReference>
<dbReference type="GeneID" id="14919834"/>
<dbReference type="Gene3D" id="1.10.630.10">
    <property type="entry name" value="Cytochrome P450"/>
    <property type="match status" value="1"/>
</dbReference>
<keyword evidence="3 4" id="KW-0479">Metal-binding</keyword>
<organism evidence="5 6">
    <name type="scientific">Acanthamoeba castellanii (strain ATCC 30010 / Neff)</name>
    <dbReference type="NCBI Taxonomy" id="1257118"/>
    <lineage>
        <taxon>Eukaryota</taxon>
        <taxon>Amoebozoa</taxon>
        <taxon>Discosea</taxon>
        <taxon>Longamoebia</taxon>
        <taxon>Centramoebida</taxon>
        <taxon>Acanthamoebidae</taxon>
        <taxon>Acanthamoeba</taxon>
    </lineage>
</organism>
<dbReference type="InterPro" id="IPR036396">
    <property type="entry name" value="Cyt_P450_sf"/>
</dbReference>
<feature type="binding site" description="axial binding residue" evidence="3">
    <location>
        <position position="408"/>
    </location>
    <ligand>
        <name>heme</name>
        <dbReference type="ChEBI" id="CHEBI:30413"/>
    </ligand>
    <ligandPart>
        <name>Fe</name>
        <dbReference type="ChEBI" id="CHEBI:18248"/>
    </ligandPart>
</feature>
<protein>
    <submittedName>
        <fullName evidence="5">Cytochrome p450 superfamily protein</fullName>
    </submittedName>
</protein>
<name>L8H0Q4_ACACF</name>
<dbReference type="OrthoDB" id="1055148at2759"/>
<proteinExistence type="inferred from homology"/>
<evidence type="ECO:0000256" key="1">
    <source>
        <dbReference type="ARBA" id="ARBA00001971"/>
    </source>
</evidence>
<keyword evidence="3 4" id="KW-0408">Iron</keyword>
<dbReference type="AlphaFoldDB" id="L8H0Q4"/>
<comment type="cofactor">
    <cofactor evidence="1 3">
        <name>heme</name>
        <dbReference type="ChEBI" id="CHEBI:30413"/>
    </cofactor>
</comment>
<dbReference type="KEGG" id="acan:ACA1_236320"/>
<dbReference type="VEuPathDB" id="AmoebaDB:ACA1_236320"/>
<keyword evidence="3 4" id="KW-0349">Heme</keyword>
<dbReference type="GO" id="GO:0016705">
    <property type="term" value="F:oxidoreductase activity, acting on paired donors, with incorporation or reduction of molecular oxygen"/>
    <property type="evidence" value="ECO:0007669"/>
    <property type="project" value="InterPro"/>
</dbReference>
<dbReference type="GO" id="GO:0004497">
    <property type="term" value="F:monooxygenase activity"/>
    <property type="evidence" value="ECO:0007669"/>
    <property type="project" value="UniProtKB-KW"/>
</dbReference>
<evidence type="ECO:0000313" key="6">
    <source>
        <dbReference type="Proteomes" id="UP000011083"/>
    </source>
</evidence>
<dbReference type="PANTHER" id="PTHR24305:SF166">
    <property type="entry name" value="CYTOCHROME P450 12A4, MITOCHONDRIAL-RELATED"/>
    <property type="match status" value="1"/>
</dbReference>
<dbReference type="EMBL" id="KB007939">
    <property type="protein sequence ID" value="ELR19064.1"/>
    <property type="molecule type" value="Genomic_DNA"/>
</dbReference>
<dbReference type="SUPFAM" id="SSF48264">
    <property type="entry name" value="Cytochrome P450"/>
    <property type="match status" value="1"/>
</dbReference>
<dbReference type="PRINTS" id="PR00463">
    <property type="entry name" value="EP450I"/>
</dbReference>
<dbReference type="STRING" id="1257118.L8H0Q4"/>
<keyword evidence="4" id="KW-0560">Oxidoreductase</keyword>
<dbReference type="InterPro" id="IPR017972">
    <property type="entry name" value="Cyt_P450_CS"/>
</dbReference>
<dbReference type="RefSeq" id="XP_004341128.1">
    <property type="nucleotide sequence ID" value="XM_004341080.1"/>
</dbReference>
<dbReference type="InterPro" id="IPR001128">
    <property type="entry name" value="Cyt_P450"/>
</dbReference>
<dbReference type="InterPro" id="IPR002401">
    <property type="entry name" value="Cyt_P450_E_grp-I"/>
</dbReference>
<dbReference type="OMA" id="FHDNFRI"/>
<dbReference type="GO" id="GO:0005506">
    <property type="term" value="F:iron ion binding"/>
    <property type="evidence" value="ECO:0007669"/>
    <property type="project" value="InterPro"/>
</dbReference>
<gene>
    <name evidence="5" type="ORF">ACA1_236320</name>
</gene>
<sequence>MWGVAILTAVAAVLLAYYLLKPKAPNIPALTLTQGLRLAFSKDTHLLLAEFANHHGPIFQIKNPDGGVRMLVVTDPPAAKIAMKSEVKGSFYDPFKRFHAPVLFLGEGDWWRKQRRITSPVFSGSSVRALHGIMVEETQNLFNALDAKPKGTPFDADDLFCRLTLDVIGRTIYGESFDALSGREVAVQAALAEGLLEIQKRISNPLRNYYTKGTQRLVENIYGWKAIEKRRAMENWEEINDLLTILLTSVDSETGEKMPDEQIARELGAFIAAGHETSAHTLAWTLYHMLQNPDVTERCRTEVDEVMEGRSFPTHEDLKKMKQLDLIMKESMRLTPVSPMGSARDLNADAEICGFAVPKGTSVWVPFYPLFTDAKLWEDPMAFKPERFLDISSSDPKYMPFSAGPRNCLGKAMAELELQIVLAGLLRNYTFRLTPDAKVEGALEITLKPRGLMVLFERRPATVSDA</sequence>
<keyword evidence="4" id="KW-0503">Monooxygenase</keyword>
<evidence type="ECO:0000256" key="2">
    <source>
        <dbReference type="ARBA" id="ARBA00010617"/>
    </source>
</evidence>
<evidence type="ECO:0000256" key="3">
    <source>
        <dbReference type="PIRSR" id="PIRSR602401-1"/>
    </source>
</evidence>